<protein>
    <submittedName>
        <fullName evidence="1">Ankyrin repeat family protein</fullName>
    </submittedName>
</protein>
<sequence>MEIATLKPSFAWKLNPLGFRPMRLALQNGKDQTVKAMLAIDSELVRFKAKGRITPLHYAAEIENVDLLTEILRVCPSSVEDLTVKCETALHIAVKNKMLKAFRVQKEWPIRNNGEILKWTDEKGNTALHIATSTNQPEVMELLIESVDVNAKNLANLTAMDIFHLQQNSHNQEAGKVLRRAKAKRAYEIIIPPFTFAEKLISWRSSLIELRDKYLGILGQSQKDSPNDVRNVILVVSILIATATYQASLNPPGGYWQDDKQKNITTTSNDSSQVQNSHRPGEMILQGSDLIIFFISNSLAFSLSILTILIVIIGLPFSKILY</sequence>
<proteinExistence type="predicted"/>
<dbReference type="EMBL" id="CM051397">
    <property type="protein sequence ID" value="KAJ4721325.1"/>
    <property type="molecule type" value="Genomic_DNA"/>
</dbReference>
<accession>A0ACC1YCJ4</accession>
<gene>
    <name evidence="1" type="ORF">OWV82_009024</name>
</gene>
<name>A0ACC1YCJ4_MELAZ</name>
<reference evidence="1 2" key="1">
    <citation type="journal article" date="2023" name="Science">
        <title>Complex scaffold remodeling in plant triterpene biosynthesis.</title>
        <authorList>
            <person name="De La Pena R."/>
            <person name="Hodgson H."/>
            <person name="Liu J.C."/>
            <person name="Stephenson M.J."/>
            <person name="Martin A.C."/>
            <person name="Owen C."/>
            <person name="Harkess A."/>
            <person name="Leebens-Mack J."/>
            <person name="Jimenez L.E."/>
            <person name="Osbourn A."/>
            <person name="Sattely E.S."/>
        </authorList>
    </citation>
    <scope>NUCLEOTIDE SEQUENCE [LARGE SCALE GENOMIC DNA]</scope>
    <source>
        <strain evidence="2">cv. JPN11</strain>
        <tissue evidence="1">Leaf</tissue>
    </source>
</reference>
<organism evidence="1 2">
    <name type="scientific">Melia azedarach</name>
    <name type="common">Chinaberry tree</name>
    <dbReference type="NCBI Taxonomy" id="155640"/>
    <lineage>
        <taxon>Eukaryota</taxon>
        <taxon>Viridiplantae</taxon>
        <taxon>Streptophyta</taxon>
        <taxon>Embryophyta</taxon>
        <taxon>Tracheophyta</taxon>
        <taxon>Spermatophyta</taxon>
        <taxon>Magnoliopsida</taxon>
        <taxon>eudicotyledons</taxon>
        <taxon>Gunneridae</taxon>
        <taxon>Pentapetalae</taxon>
        <taxon>rosids</taxon>
        <taxon>malvids</taxon>
        <taxon>Sapindales</taxon>
        <taxon>Meliaceae</taxon>
        <taxon>Melia</taxon>
    </lineage>
</organism>
<evidence type="ECO:0000313" key="2">
    <source>
        <dbReference type="Proteomes" id="UP001164539"/>
    </source>
</evidence>
<dbReference type="Proteomes" id="UP001164539">
    <property type="component" value="Chromosome 4"/>
</dbReference>
<comment type="caution">
    <text evidence="1">The sequence shown here is derived from an EMBL/GenBank/DDBJ whole genome shotgun (WGS) entry which is preliminary data.</text>
</comment>
<evidence type="ECO:0000313" key="1">
    <source>
        <dbReference type="EMBL" id="KAJ4721325.1"/>
    </source>
</evidence>
<keyword evidence="2" id="KW-1185">Reference proteome</keyword>